<dbReference type="PANTHER" id="PTHR31485:SF7">
    <property type="entry name" value="PEPTIDYL SERINE ALPHA-GALACTOSYLTRANSFERASE"/>
    <property type="match status" value="1"/>
</dbReference>
<name>A0A0D3JXZ0_EMIH1</name>
<dbReference type="eggNOG" id="ENOG502QQNK">
    <property type="taxonomic scope" value="Eukaryota"/>
</dbReference>
<dbReference type="Pfam" id="PF23452">
    <property type="entry name" value="HPAT"/>
    <property type="match status" value="1"/>
</dbReference>
<dbReference type="GO" id="GO:0016020">
    <property type="term" value="C:membrane"/>
    <property type="evidence" value="ECO:0007669"/>
    <property type="project" value="UniProtKB-SubCell"/>
</dbReference>
<keyword evidence="10" id="KW-1185">Reference proteome</keyword>
<reference evidence="9" key="2">
    <citation type="submission" date="2024-10" db="UniProtKB">
        <authorList>
            <consortium name="EnsemblProtists"/>
        </authorList>
    </citation>
    <scope>IDENTIFICATION</scope>
</reference>
<dbReference type="RefSeq" id="XP_005780804.1">
    <property type="nucleotide sequence ID" value="XM_005780747.1"/>
</dbReference>
<dbReference type="Proteomes" id="UP000013827">
    <property type="component" value="Unassembled WGS sequence"/>
</dbReference>
<evidence type="ECO:0000256" key="6">
    <source>
        <dbReference type="ARBA" id="ARBA00023136"/>
    </source>
</evidence>
<evidence type="ECO:0000259" key="8">
    <source>
        <dbReference type="Pfam" id="PF23452"/>
    </source>
</evidence>
<feature type="domain" description="Hydroxyproline O-arabinosyltransferase-like" evidence="8">
    <location>
        <begin position="112"/>
        <end position="423"/>
    </location>
</feature>
<dbReference type="PaxDb" id="2903-EOD28375"/>
<dbReference type="OMA" id="WIETHEE"/>
<evidence type="ECO:0000313" key="9">
    <source>
        <dbReference type="EnsemblProtists" id="EOD28375"/>
    </source>
</evidence>
<keyword evidence="4" id="KW-0812">Transmembrane</keyword>
<evidence type="ECO:0000256" key="7">
    <source>
        <dbReference type="SAM" id="SignalP"/>
    </source>
</evidence>
<keyword evidence="7" id="KW-0732">Signal</keyword>
<dbReference type="KEGG" id="ehx:EMIHUDRAFT_434753"/>
<dbReference type="AlphaFoldDB" id="A0A0D3JXZ0"/>
<dbReference type="GeneID" id="17273921"/>
<dbReference type="HOGENOM" id="CLU_036353_0_0_1"/>
<keyword evidence="6" id="KW-0472">Membrane</keyword>
<proteinExistence type="predicted"/>
<evidence type="ECO:0000256" key="1">
    <source>
        <dbReference type="ARBA" id="ARBA00004167"/>
    </source>
</evidence>
<dbReference type="STRING" id="2903.R1EP15"/>
<comment type="subcellular location">
    <subcellularLocation>
        <location evidence="1">Membrane</location>
        <topology evidence="1">Single-pass membrane protein</topology>
    </subcellularLocation>
</comment>
<evidence type="ECO:0000256" key="2">
    <source>
        <dbReference type="ARBA" id="ARBA00022676"/>
    </source>
</evidence>
<dbReference type="InterPro" id="IPR044845">
    <property type="entry name" value="HPAT/SRGT1-like"/>
</dbReference>
<dbReference type="EnsemblProtists" id="EOD28375">
    <property type="protein sequence ID" value="EOD28375"/>
    <property type="gene ID" value="EMIHUDRAFT_434753"/>
</dbReference>
<feature type="signal peptide" evidence="7">
    <location>
        <begin position="1"/>
        <end position="25"/>
    </location>
</feature>
<keyword evidence="2" id="KW-0328">Glycosyltransferase</keyword>
<evidence type="ECO:0000256" key="4">
    <source>
        <dbReference type="ARBA" id="ARBA00022692"/>
    </source>
</evidence>
<accession>A0A0D3JXZ0</accession>
<feature type="chain" id="PRO_5044280445" description="Hydroxyproline O-arabinosyltransferase-like domain-containing protein" evidence="7">
    <location>
        <begin position="26"/>
        <end position="553"/>
    </location>
</feature>
<dbReference type="GO" id="GO:0016757">
    <property type="term" value="F:glycosyltransferase activity"/>
    <property type="evidence" value="ECO:0007669"/>
    <property type="project" value="UniProtKB-KW"/>
</dbReference>
<sequence length="553" mass="59336">MQRLLGTLMFVSVLLLAGMILLAHGTLANGSHDAQQDAVAHHLTRIQSAQTRIEKKLHDVEDQLAVATSAAATSAAATSAAATSAAAASAAATTAAAASKSDADDCPGRVPFHGLLTCQGSVYQQWQARIMYFHWKKQAAAAGPCGDMGGFTRLVASEGGKPDGLEGEIPSVFVPQLPASVIESHFHFGVLNRPESVRQLLASPALLRQITSDFVLVLETDHVLMQPIPNLATRTTPAAFTFGYMHAHASQDWVIQRYWPEGSSASLDPVGPSPLLIHLDQLRAIAPRWLNFSLGLRSNADAERVMQGWVQEMWGYSIAAASLGVKHRLVRNFQVEYGASAGRIPPEFPTLSYIFHYTCGIEYTLQGRPQGVMQIGEWSLDKRHYGADHPPRGLQLPPDGANAAAFWLTRAWNEASAGIPAWPDSHSMGTVGWRRNKPTADELAASPLARRVEGSRWSWSGVAGFEFARGGELVTPWGKGVWGLVSKAAGGADDPSKDAQVKACADCLFADFANANHNVRFSWDADPPTFRSVRVGDLQEVAGKWLGGGGPAA</sequence>
<evidence type="ECO:0000313" key="10">
    <source>
        <dbReference type="Proteomes" id="UP000013827"/>
    </source>
</evidence>
<keyword evidence="5" id="KW-1133">Transmembrane helix</keyword>
<keyword evidence="3" id="KW-0808">Transferase</keyword>
<reference evidence="10" key="1">
    <citation type="journal article" date="2013" name="Nature">
        <title>Pan genome of the phytoplankton Emiliania underpins its global distribution.</title>
        <authorList>
            <person name="Read B.A."/>
            <person name="Kegel J."/>
            <person name="Klute M.J."/>
            <person name="Kuo A."/>
            <person name="Lefebvre S.C."/>
            <person name="Maumus F."/>
            <person name="Mayer C."/>
            <person name="Miller J."/>
            <person name="Monier A."/>
            <person name="Salamov A."/>
            <person name="Young J."/>
            <person name="Aguilar M."/>
            <person name="Claverie J.M."/>
            <person name="Frickenhaus S."/>
            <person name="Gonzalez K."/>
            <person name="Herman E.K."/>
            <person name="Lin Y.C."/>
            <person name="Napier J."/>
            <person name="Ogata H."/>
            <person name="Sarno A.F."/>
            <person name="Shmutz J."/>
            <person name="Schroeder D."/>
            <person name="de Vargas C."/>
            <person name="Verret F."/>
            <person name="von Dassow P."/>
            <person name="Valentin K."/>
            <person name="Van de Peer Y."/>
            <person name="Wheeler G."/>
            <person name="Dacks J.B."/>
            <person name="Delwiche C.F."/>
            <person name="Dyhrman S.T."/>
            <person name="Glockner G."/>
            <person name="John U."/>
            <person name="Richards T."/>
            <person name="Worden A.Z."/>
            <person name="Zhang X."/>
            <person name="Grigoriev I.V."/>
            <person name="Allen A.E."/>
            <person name="Bidle K."/>
            <person name="Borodovsky M."/>
            <person name="Bowler C."/>
            <person name="Brownlee C."/>
            <person name="Cock J.M."/>
            <person name="Elias M."/>
            <person name="Gladyshev V.N."/>
            <person name="Groth M."/>
            <person name="Guda C."/>
            <person name="Hadaegh A."/>
            <person name="Iglesias-Rodriguez M.D."/>
            <person name="Jenkins J."/>
            <person name="Jones B.M."/>
            <person name="Lawson T."/>
            <person name="Leese F."/>
            <person name="Lindquist E."/>
            <person name="Lobanov A."/>
            <person name="Lomsadze A."/>
            <person name="Malik S.B."/>
            <person name="Marsh M.E."/>
            <person name="Mackinder L."/>
            <person name="Mock T."/>
            <person name="Mueller-Roeber B."/>
            <person name="Pagarete A."/>
            <person name="Parker M."/>
            <person name="Probert I."/>
            <person name="Quesneville H."/>
            <person name="Raines C."/>
            <person name="Rensing S.A."/>
            <person name="Riano-Pachon D.M."/>
            <person name="Richier S."/>
            <person name="Rokitta S."/>
            <person name="Shiraiwa Y."/>
            <person name="Soanes D.M."/>
            <person name="van der Giezen M."/>
            <person name="Wahlund T.M."/>
            <person name="Williams B."/>
            <person name="Wilson W."/>
            <person name="Wolfe G."/>
            <person name="Wurch L.L."/>
        </authorList>
    </citation>
    <scope>NUCLEOTIDE SEQUENCE</scope>
</reference>
<evidence type="ECO:0000256" key="3">
    <source>
        <dbReference type="ARBA" id="ARBA00022679"/>
    </source>
</evidence>
<organism evidence="9 10">
    <name type="scientific">Emiliania huxleyi (strain CCMP1516)</name>
    <dbReference type="NCBI Taxonomy" id="280463"/>
    <lineage>
        <taxon>Eukaryota</taxon>
        <taxon>Haptista</taxon>
        <taxon>Haptophyta</taxon>
        <taxon>Prymnesiophyceae</taxon>
        <taxon>Isochrysidales</taxon>
        <taxon>Noelaerhabdaceae</taxon>
        <taxon>Emiliania</taxon>
    </lineage>
</organism>
<protein>
    <recommendedName>
        <fullName evidence="8">Hydroxyproline O-arabinosyltransferase-like domain-containing protein</fullName>
    </recommendedName>
</protein>
<evidence type="ECO:0000256" key="5">
    <source>
        <dbReference type="ARBA" id="ARBA00022989"/>
    </source>
</evidence>
<dbReference type="PANTHER" id="PTHR31485">
    <property type="entry name" value="PEPTIDYL SERINE ALPHA-GALACTOSYLTRANSFERASE"/>
    <property type="match status" value="1"/>
</dbReference>
<dbReference type="InterPro" id="IPR056508">
    <property type="entry name" value="HPAT-like"/>
</dbReference>